<dbReference type="Pfam" id="PF02896">
    <property type="entry name" value="PEP-utilizers_C"/>
    <property type="match status" value="1"/>
</dbReference>
<evidence type="ECO:0000256" key="5">
    <source>
        <dbReference type="ARBA" id="ARBA00011996"/>
    </source>
</evidence>
<evidence type="ECO:0000313" key="19">
    <source>
        <dbReference type="Proteomes" id="UP000319342"/>
    </source>
</evidence>
<comment type="pathway">
    <text evidence="3">Carbohydrate biosynthesis; gluconeogenesis.</text>
</comment>
<comment type="catalytic activity">
    <reaction evidence="14">
        <text>pyruvate + ATP + H2O = phosphoenolpyruvate + AMP + phosphate + 2 H(+)</text>
        <dbReference type="Rhea" id="RHEA:11364"/>
        <dbReference type="ChEBI" id="CHEBI:15361"/>
        <dbReference type="ChEBI" id="CHEBI:15377"/>
        <dbReference type="ChEBI" id="CHEBI:15378"/>
        <dbReference type="ChEBI" id="CHEBI:30616"/>
        <dbReference type="ChEBI" id="CHEBI:43474"/>
        <dbReference type="ChEBI" id="CHEBI:58702"/>
        <dbReference type="ChEBI" id="CHEBI:456215"/>
        <dbReference type="EC" id="2.7.9.2"/>
    </reaction>
</comment>
<sequence>MTDERHNALVLWFEQLGVGDAELVGGKGASLGELYRQLVPKGVRVPNGFATTALAYRRFLDEPVGPTAWHAVEIPEGAAHLRAPVARTGSLGAALDACFEGADPTDQLEMYARTSYARALVVAAPVPADVERDLVSGYARLCDEYGPDVDVAVRSSATVEDSADASFAGQCESYLNVHGSDSVVLHWKRCCASLFTERAVSYQLGKSMDPLAAALAVVVMKMVRSDLATSGVMFTCDPDSGHPGVIHISSSYGLGELVVQGTVSPDHFTIWKEGLRRGHEAIVHRHLGAKDLKMVYGSQGGTLTESIDVSSARRRAWSLEREEVIELAKMALSIEDHYGRPMDIEWAKDGRSRQLFVVQARPETVHSKREQATLTRFVMDAELVKRLKTDGSLLAEGQAVGTRIGAGRVRMYKSYEEVILKKRDLRTRIAGGELMEDIPVEERVFDPGDVLVTEMTTPDWEPLMKDASLIVTEKGGRTSHAAIIAREFGIPAVVGCEDATRKLQPLQEVTGTCAEGDTAFVFAGIQPYEREELEIDLDTKLRTKIKLNVGFPGKALSDSQLPVDGVGLARIEFILTSEVGIHPLALLYFRELHDFLENGRMAPELAPFADAIRREPAEELRGLLGAIDRRTATYADKRQFFVDRVMEGVGLICAAFHPRPVLVRLSDLKSNEYRELLGGRIFEPVEENPMIAWRGASRYVDDAFLPAFEMECDALRYVGRRLGLDNLQLMVPFCRSPEEGRAVRGLLADRGLGAEAGVPLFLMIELPSNVILGDEFIDAMHLDGGSIGSNDLVQTVYAVSRDDLENYTHPVDARSPAVKQMIAQAVKTFTDRGLEIGICGQAPSDHPDEVPPFLVEQGITSISVTPDTAVRARLAVAKAEKALGVAPEQGDRTGRQTA</sequence>
<dbReference type="Pfam" id="PF00391">
    <property type="entry name" value="PEP-utilizers"/>
    <property type="match status" value="1"/>
</dbReference>
<dbReference type="RefSeq" id="WP_145182981.1">
    <property type="nucleotide sequence ID" value="NZ_CP036290.1"/>
</dbReference>
<dbReference type="AlphaFoldDB" id="A0A518CVY9"/>
<feature type="domain" description="PEP-utilising enzyme mobile" evidence="15">
    <location>
        <begin position="445"/>
        <end position="510"/>
    </location>
</feature>
<dbReference type="PANTHER" id="PTHR43030:SF1">
    <property type="entry name" value="PHOSPHOENOLPYRUVATE SYNTHASE"/>
    <property type="match status" value="1"/>
</dbReference>
<dbReference type="OrthoDB" id="9765468at2"/>
<dbReference type="EMBL" id="CP036290">
    <property type="protein sequence ID" value="QDU83387.1"/>
    <property type="molecule type" value="Genomic_DNA"/>
</dbReference>
<evidence type="ECO:0000256" key="4">
    <source>
        <dbReference type="ARBA" id="ARBA00007837"/>
    </source>
</evidence>
<evidence type="ECO:0000259" key="15">
    <source>
        <dbReference type="Pfam" id="PF00391"/>
    </source>
</evidence>
<keyword evidence="19" id="KW-1185">Reference proteome</keyword>
<comment type="similarity">
    <text evidence="4">Belongs to the PEP-utilizing enzyme family.</text>
</comment>
<dbReference type="UniPathway" id="UPA00138"/>
<evidence type="ECO:0000259" key="16">
    <source>
        <dbReference type="Pfam" id="PF01326"/>
    </source>
</evidence>
<evidence type="ECO:0000256" key="12">
    <source>
        <dbReference type="ARBA" id="ARBA00022842"/>
    </source>
</evidence>
<keyword evidence="10" id="KW-0418">Kinase</keyword>
<evidence type="ECO:0000256" key="2">
    <source>
        <dbReference type="ARBA" id="ARBA00002988"/>
    </source>
</evidence>
<evidence type="ECO:0000256" key="3">
    <source>
        <dbReference type="ARBA" id="ARBA00004742"/>
    </source>
</evidence>
<dbReference type="Proteomes" id="UP000319342">
    <property type="component" value="Chromosome"/>
</dbReference>
<evidence type="ECO:0000256" key="13">
    <source>
        <dbReference type="ARBA" id="ARBA00033470"/>
    </source>
</evidence>
<dbReference type="GO" id="GO:0005524">
    <property type="term" value="F:ATP binding"/>
    <property type="evidence" value="ECO:0007669"/>
    <property type="project" value="UniProtKB-KW"/>
</dbReference>
<dbReference type="InterPro" id="IPR000121">
    <property type="entry name" value="PEP_util_C"/>
</dbReference>
<evidence type="ECO:0000256" key="7">
    <source>
        <dbReference type="ARBA" id="ARBA00022679"/>
    </source>
</evidence>
<dbReference type="InterPro" id="IPR015813">
    <property type="entry name" value="Pyrv/PenolPyrv_kinase-like_dom"/>
</dbReference>
<gene>
    <name evidence="18" type="primary">ppsA</name>
    <name evidence="18" type="ORF">Pla163_04860</name>
</gene>
<dbReference type="EC" id="2.7.9.2" evidence="5"/>
<evidence type="ECO:0000256" key="9">
    <source>
        <dbReference type="ARBA" id="ARBA00022741"/>
    </source>
</evidence>
<organism evidence="18 19">
    <name type="scientific">Rohdeia mirabilis</name>
    <dbReference type="NCBI Taxonomy" id="2528008"/>
    <lineage>
        <taxon>Bacteria</taxon>
        <taxon>Pseudomonadati</taxon>
        <taxon>Planctomycetota</taxon>
        <taxon>Planctomycetia</taxon>
        <taxon>Planctomycetia incertae sedis</taxon>
        <taxon>Rohdeia</taxon>
    </lineage>
</organism>
<evidence type="ECO:0000256" key="8">
    <source>
        <dbReference type="ARBA" id="ARBA00022723"/>
    </source>
</evidence>
<dbReference type="SUPFAM" id="SSF56059">
    <property type="entry name" value="Glutathione synthetase ATP-binding domain-like"/>
    <property type="match status" value="1"/>
</dbReference>
<dbReference type="InterPro" id="IPR006319">
    <property type="entry name" value="PEP_synth"/>
</dbReference>
<protein>
    <recommendedName>
        <fullName evidence="6">Phosphoenolpyruvate synthase</fullName>
        <ecNumber evidence="5">2.7.9.2</ecNumber>
    </recommendedName>
    <alternativeName>
        <fullName evidence="13">Pyruvate, water dikinase</fullName>
    </alternativeName>
</protein>
<feature type="domain" description="Pyruvate phosphate dikinase AMP/ATP-binding" evidence="16">
    <location>
        <begin position="22"/>
        <end position="374"/>
    </location>
</feature>
<keyword evidence="8" id="KW-0479">Metal-binding</keyword>
<dbReference type="InterPro" id="IPR013815">
    <property type="entry name" value="ATP_grasp_subdomain_1"/>
</dbReference>
<evidence type="ECO:0000256" key="14">
    <source>
        <dbReference type="ARBA" id="ARBA00047700"/>
    </source>
</evidence>
<keyword evidence="9" id="KW-0547">Nucleotide-binding</keyword>
<comment type="cofactor">
    <cofactor evidence="1">
        <name>Mg(2+)</name>
        <dbReference type="ChEBI" id="CHEBI:18420"/>
    </cofactor>
</comment>
<proteinExistence type="inferred from homology"/>
<comment type="function">
    <text evidence="2">Catalyzes the phosphorylation of pyruvate to phosphoenolpyruvate.</text>
</comment>
<evidence type="ECO:0000256" key="10">
    <source>
        <dbReference type="ARBA" id="ARBA00022777"/>
    </source>
</evidence>
<reference evidence="18 19" key="1">
    <citation type="submission" date="2019-02" db="EMBL/GenBank/DDBJ databases">
        <title>Deep-cultivation of Planctomycetes and their phenomic and genomic characterization uncovers novel biology.</title>
        <authorList>
            <person name="Wiegand S."/>
            <person name="Jogler M."/>
            <person name="Boedeker C."/>
            <person name="Pinto D."/>
            <person name="Vollmers J."/>
            <person name="Rivas-Marin E."/>
            <person name="Kohn T."/>
            <person name="Peeters S.H."/>
            <person name="Heuer A."/>
            <person name="Rast P."/>
            <person name="Oberbeckmann S."/>
            <person name="Bunk B."/>
            <person name="Jeske O."/>
            <person name="Meyerdierks A."/>
            <person name="Storesund J.E."/>
            <person name="Kallscheuer N."/>
            <person name="Luecker S."/>
            <person name="Lage O.M."/>
            <person name="Pohl T."/>
            <person name="Merkel B.J."/>
            <person name="Hornburger P."/>
            <person name="Mueller R.-W."/>
            <person name="Bruemmer F."/>
            <person name="Labrenz M."/>
            <person name="Spormann A.M."/>
            <person name="Op den Camp H."/>
            <person name="Overmann J."/>
            <person name="Amann R."/>
            <person name="Jetten M.S.M."/>
            <person name="Mascher T."/>
            <person name="Medema M.H."/>
            <person name="Devos D.P."/>
            <person name="Kaster A.-K."/>
            <person name="Ovreas L."/>
            <person name="Rohde M."/>
            <person name="Galperin M.Y."/>
            <person name="Jogler C."/>
        </authorList>
    </citation>
    <scope>NUCLEOTIDE SEQUENCE [LARGE SCALE GENOMIC DNA]</scope>
    <source>
        <strain evidence="18 19">Pla163</strain>
    </source>
</reference>
<evidence type="ECO:0000256" key="6">
    <source>
        <dbReference type="ARBA" id="ARBA00021623"/>
    </source>
</evidence>
<dbReference type="InterPro" id="IPR036637">
    <property type="entry name" value="Phosphohistidine_dom_sf"/>
</dbReference>
<dbReference type="InterPro" id="IPR018274">
    <property type="entry name" value="PEP_util_AS"/>
</dbReference>
<dbReference type="InterPro" id="IPR002192">
    <property type="entry name" value="PPDK_AMP/ATP-bd"/>
</dbReference>
<accession>A0A518CVY9</accession>
<name>A0A518CVY9_9BACT</name>
<keyword evidence="18" id="KW-0670">Pyruvate</keyword>
<dbReference type="InterPro" id="IPR008279">
    <property type="entry name" value="PEP-util_enz_mobile_dom"/>
</dbReference>
<dbReference type="GO" id="GO:0046872">
    <property type="term" value="F:metal ion binding"/>
    <property type="evidence" value="ECO:0007669"/>
    <property type="project" value="UniProtKB-KW"/>
</dbReference>
<dbReference type="GO" id="GO:0006094">
    <property type="term" value="P:gluconeogenesis"/>
    <property type="evidence" value="ECO:0007669"/>
    <property type="project" value="UniProtKB-UniPathway"/>
</dbReference>
<dbReference type="NCBIfam" id="TIGR01418">
    <property type="entry name" value="PEP_synth"/>
    <property type="match status" value="1"/>
</dbReference>
<dbReference type="Pfam" id="PF01326">
    <property type="entry name" value="PPDK_N"/>
    <property type="match status" value="1"/>
</dbReference>
<dbReference type="Gene3D" id="3.30.1490.20">
    <property type="entry name" value="ATP-grasp fold, A domain"/>
    <property type="match status" value="1"/>
</dbReference>
<evidence type="ECO:0000256" key="11">
    <source>
        <dbReference type="ARBA" id="ARBA00022840"/>
    </source>
</evidence>
<dbReference type="SUPFAM" id="SSF51621">
    <property type="entry name" value="Phosphoenolpyruvate/pyruvate domain"/>
    <property type="match status" value="1"/>
</dbReference>
<dbReference type="Gene3D" id="3.50.30.10">
    <property type="entry name" value="Phosphohistidine domain"/>
    <property type="match status" value="1"/>
</dbReference>
<keyword evidence="12" id="KW-0460">Magnesium</keyword>
<feature type="domain" description="PEP-utilising enzyme C-terminal" evidence="17">
    <location>
        <begin position="536"/>
        <end position="880"/>
    </location>
</feature>
<evidence type="ECO:0000313" key="18">
    <source>
        <dbReference type="EMBL" id="QDU83387.1"/>
    </source>
</evidence>
<evidence type="ECO:0000259" key="17">
    <source>
        <dbReference type="Pfam" id="PF02896"/>
    </source>
</evidence>
<dbReference type="NCBIfam" id="NF005057">
    <property type="entry name" value="PRK06464.1"/>
    <property type="match status" value="1"/>
</dbReference>
<dbReference type="Gene3D" id="3.30.470.20">
    <property type="entry name" value="ATP-grasp fold, B domain"/>
    <property type="match status" value="1"/>
</dbReference>
<keyword evidence="7 18" id="KW-0808">Transferase</keyword>
<evidence type="ECO:0000256" key="1">
    <source>
        <dbReference type="ARBA" id="ARBA00001946"/>
    </source>
</evidence>
<dbReference type="SUPFAM" id="SSF52009">
    <property type="entry name" value="Phosphohistidine domain"/>
    <property type="match status" value="1"/>
</dbReference>
<dbReference type="FunFam" id="3.30.470.20:FF:000017">
    <property type="entry name" value="Phosphoenolpyruvate synthase"/>
    <property type="match status" value="1"/>
</dbReference>
<keyword evidence="11" id="KW-0067">ATP-binding</keyword>
<dbReference type="InterPro" id="IPR040442">
    <property type="entry name" value="Pyrv_kinase-like_dom_sf"/>
</dbReference>
<dbReference type="PANTHER" id="PTHR43030">
    <property type="entry name" value="PHOSPHOENOLPYRUVATE SYNTHASE"/>
    <property type="match status" value="1"/>
</dbReference>
<dbReference type="Gene3D" id="3.20.20.60">
    <property type="entry name" value="Phosphoenolpyruvate-binding domains"/>
    <property type="match status" value="1"/>
</dbReference>
<dbReference type="PROSITE" id="PS00370">
    <property type="entry name" value="PEP_ENZYMES_PHOS_SITE"/>
    <property type="match status" value="1"/>
</dbReference>
<dbReference type="GO" id="GO:0008986">
    <property type="term" value="F:pyruvate, water dikinase activity"/>
    <property type="evidence" value="ECO:0007669"/>
    <property type="project" value="UniProtKB-EC"/>
</dbReference>